<dbReference type="EMBL" id="MTKT01005003">
    <property type="protein sequence ID" value="OWM68427.1"/>
    <property type="molecule type" value="Genomic_DNA"/>
</dbReference>
<protein>
    <submittedName>
        <fullName evidence="1">Uncharacterized protein</fullName>
    </submittedName>
</protein>
<gene>
    <name evidence="1" type="ORF">CDL15_Pgr003947</name>
</gene>
<reference evidence="2" key="1">
    <citation type="journal article" date="2017" name="Plant J.">
        <title>The pomegranate (Punica granatum L.) genome and the genomics of punicalagin biosynthesis.</title>
        <authorList>
            <person name="Qin G."/>
            <person name="Xu C."/>
            <person name="Ming R."/>
            <person name="Tang H."/>
            <person name="Guyot R."/>
            <person name="Kramer E.M."/>
            <person name="Hu Y."/>
            <person name="Yi X."/>
            <person name="Qi Y."/>
            <person name="Xu X."/>
            <person name="Gao Z."/>
            <person name="Pan H."/>
            <person name="Jian J."/>
            <person name="Tian Y."/>
            <person name="Yue Z."/>
            <person name="Xu Y."/>
        </authorList>
    </citation>
    <scope>NUCLEOTIDE SEQUENCE [LARGE SCALE GENOMIC DNA]</scope>
    <source>
        <strain evidence="2">cv. Dabenzi</strain>
    </source>
</reference>
<sequence length="72" mass="8053">MLRYLPTDCDATECLECYSQDSPLGLRRSCWDKVISLKPYLCGSDVFDLPKAELVARRLPVGLPETGFAAEE</sequence>
<dbReference type="Proteomes" id="UP000197138">
    <property type="component" value="Unassembled WGS sequence"/>
</dbReference>
<proteinExistence type="predicted"/>
<comment type="caution">
    <text evidence="1">The sequence shown here is derived from an EMBL/GenBank/DDBJ whole genome shotgun (WGS) entry which is preliminary data.</text>
</comment>
<accession>A0A218W6C7</accession>
<evidence type="ECO:0000313" key="2">
    <source>
        <dbReference type="Proteomes" id="UP000197138"/>
    </source>
</evidence>
<organism evidence="1 2">
    <name type="scientific">Punica granatum</name>
    <name type="common">Pomegranate</name>
    <dbReference type="NCBI Taxonomy" id="22663"/>
    <lineage>
        <taxon>Eukaryota</taxon>
        <taxon>Viridiplantae</taxon>
        <taxon>Streptophyta</taxon>
        <taxon>Embryophyta</taxon>
        <taxon>Tracheophyta</taxon>
        <taxon>Spermatophyta</taxon>
        <taxon>Magnoliopsida</taxon>
        <taxon>eudicotyledons</taxon>
        <taxon>Gunneridae</taxon>
        <taxon>Pentapetalae</taxon>
        <taxon>rosids</taxon>
        <taxon>malvids</taxon>
        <taxon>Myrtales</taxon>
        <taxon>Lythraceae</taxon>
        <taxon>Punica</taxon>
    </lineage>
</organism>
<dbReference type="AlphaFoldDB" id="A0A218W6C7"/>
<evidence type="ECO:0000313" key="1">
    <source>
        <dbReference type="EMBL" id="OWM68427.1"/>
    </source>
</evidence>
<name>A0A218W6C7_PUNGR</name>